<dbReference type="PANTHER" id="PTHR30447">
    <property type="entry name" value="FRUCTOSE-1,6-BISPHOSPHATASE CLASS 2"/>
    <property type="match status" value="1"/>
</dbReference>
<dbReference type="GO" id="GO:0006071">
    <property type="term" value="P:glycerol metabolic process"/>
    <property type="evidence" value="ECO:0007669"/>
    <property type="project" value="InterPro"/>
</dbReference>
<keyword evidence="13" id="KW-1185">Reference proteome</keyword>
<keyword evidence="9" id="KW-0119">Carbohydrate metabolism</keyword>
<feature type="binding site" evidence="11">
    <location>
        <position position="105"/>
    </location>
    <ligand>
        <name>Mn(2+)</name>
        <dbReference type="ChEBI" id="CHEBI:29035"/>
        <label>2</label>
    </ligand>
</feature>
<feature type="binding site" evidence="11">
    <location>
        <position position="63"/>
    </location>
    <ligand>
        <name>Mn(2+)</name>
        <dbReference type="ChEBI" id="CHEBI:29035"/>
        <label>1</label>
    </ligand>
</feature>
<evidence type="ECO:0000256" key="4">
    <source>
        <dbReference type="ARBA" id="ARBA00013093"/>
    </source>
</evidence>
<dbReference type="Gene3D" id="3.30.540.10">
    <property type="entry name" value="Fructose-1,6-Bisphosphatase, subunit A, domain 1"/>
    <property type="match status" value="1"/>
</dbReference>
<gene>
    <name evidence="12" type="ORF">EV379_2352</name>
</gene>
<evidence type="ECO:0000256" key="8">
    <source>
        <dbReference type="ARBA" id="ARBA00023211"/>
    </source>
</evidence>
<keyword evidence="8 11" id="KW-0464">Manganese</keyword>
<dbReference type="AlphaFoldDB" id="A0A4Q8AN47"/>
<dbReference type="Pfam" id="PF03320">
    <property type="entry name" value="FBPase_glpX"/>
    <property type="match status" value="1"/>
</dbReference>
<evidence type="ECO:0000313" key="13">
    <source>
        <dbReference type="Proteomes" id="UP000291483"/>
    </source>
</evidence>
<dbReference type="Proteomes" id="UP000291483">
    <property type="component" value="Unassembled WGS sequence"/>
</dbReference>
<organism evidence="12 13">
    <name type="scientific">Microterricola gilva</name>
    <dbReference type="NCBI Taxonomy" id="393267"/>
    <lineage>
        <taxon>Bacteria</taxon>
        <taxon>Bacillati</taxon>
        <taxon>Actinomycetota</taxon>
        <taxon>Actinomycetes</taxon>
        <taxon>Micrococcales</taxon>
        <taxon>Microbacteriaceae</taxon>
        <taxon>Microterricola</taxon>
    </lineage>
</organism>
<dbReference type="EMBL" id="SHLC01000001">
    <property type="protein sequence ID" value="RZU66007.1"/>
    <property type="molecule type" value="Genomic_DNA"/>
</dbReference>
<proteinExistence type="inferred from homology"/>
<evidence type="ECO:0000256" key="9">
    <source>
        <dbReference type="ARBA" id="ARBA00023277"/>
    </source>
</evidence>
<dbReference type="GO" id="GO:0046872">
    <property type="term" value="F:metal ion binding"/>
    <property type="evidence" value="ECO:0007669"/>
    <property type="project" value="UniProtKB-KW"/>
</dbReference>
<protein>
    <recommendedName>
        <fullName evidence="5">Fructose-1,6-bisphosphatase class 2</fullName>
        <ecNumber evidence="4">3.1.3.11</ecNumber>
    </recommendedName>
    <alternativeName>
        <fullName evidence="10">D-fructose-1,6-bisphosphate 1-phosphohydrolase class 2</fullName>
    </alternativeName>
</protein>
<evidence type="ECO:0000256" key="6">
    <source>
        <dbReference type="ARBA" id="ARBA00022723"/>
    </source>
</evidence>
<comment type="caution">
    <text evidence="12">The sequence shown here is derived from an EMBL/GenBank/DDBJ whole genome shotgun (WGS) entry which is preliminary data.</text>
</comment>
<keyword evidence="6 11" id="KW-0479">Metal-binding</keyword>
<comment type="catalytic activity">
    <reaction evidence="1">
        <text>beta-D-fructose 1,6-bisphosphate + H2O = beta-D-fructose 6-phosphate + phosphate</text>
        <dbReference type="Rhea" id="RHEA:11064"/>
        <dbReference type="ChEBI" id="CHEBI:15377"/>
        <dbReference type="ChEBI" id="CHEBI:32966"/>
        <dbReference type="ChEBI" id="CHEBI:43474"/>
        <dbReference type="ChEBI" id="CHEBI:57634"/>
        <dbReference type="EC" id="3.1.3.11"/>
    </reaction>
</comment>
<keyword evidence="7" id="KW-0378">Hydrolase</keyword>
<evidence type="ECO:0000256" key="10">
    <source>
        <dbReference type="ARBA" id="ARBA00032412"/>
    </source>
</evidence>
<dbReference type="UniPathway" id="UPA00138"/>
<sequence length="291" mass="29292">MIGGENFAPELVAAIVRSADAAAAASAAMVGSGDKNAIDEAAVAAMRAVLLRAPFAGTVVIGEGEKDDAPMLANGEQLGLGFDRSLSPEERASYPACDIAVDPLDGTRLAAEALPGAVCVIALAPRGTLFDPRDAFYMHKLIAGPAGVGVLDLRLSASENLRRLADAGGRRVADLTVAVLDKPRHAALIAELRTAGARLHVVGEGDIGTAIAAATPGSGIDVAMGIGGTPEGVIAACAVRALGGFMQGRLAPQGDAERAAVLAAGHSLERVLGLDELVASEHVLFASAPVT</sequence>
<reference evidence="12 13" key="1">
    <citation type="submission" date="2019-02" db="EMBL/GenBank/DDBJ databases">
        <title>Sequencing the genomes of 1000 actinobacteria strains.</title>
        <authorList>
            <person name="Klenk H.-P."/>
        </authorList>
    </citation>
    <scope>NUCLEOTIDE SEQUENCE [LARGE SCALE GENOMIC DNA]</scope>
    <source>
        <strain evidence="12 13">DSM 18319</strain>
    </source>
</reference>
<evidence type="ECO:0000256" key="5">
    <source>
        <dbReference type="ARBA" id="ARBA00014392"/>
    </source>
</evidence>
<dbReference type="SUPFAM" id="SSF56655">
    <property type="entry name" value="Carbohydrate phosphatase"/>
    <property type="match status" value="1"/>
</dbReference>
<feature type="binding site" evidence="11">
    <location>
        <position position="39"/>
    </location>
    <ligand>
        <name>Mn(2+)</name>
        <dbReference type="ChEBI" id="CHEBI:29035"/>
        <label>1</label>
    </ligand>
</feature>
<evidence type="ECO:0000256" key="2">
    <source>
        <dbReference type="ARBA" id="ARBA00004742"/>
    </source>
</evidence>
<dbReference type="GO" id="GO:0006094">
    <property type="term" value="P:gluconeogenesis"/>
    <property type="evidence" value="ECO:0007669"/>
    <property type="project" value="UniProtKB-UniPathway"/>
</dbReference>
<feature type="binding site" evidence="11">
    <location>
        <position position="231"/>
    </location>
    <ligand>
        <name>Mn(2+)</name>
        <dbReference type="ChEBI" id="CHEBI:29035"/>
        <label>2</label>
    </ligand>
</feature>
<comment type="similarity">
    <text evidence="3">Belongs to the FBPase class 2 family.</text>
</comment>
<dbReference type="GO" id="GO:0005829">
    <property type="term" value="C:cytosol"/>
    <property type="evidence" value="ECO:0007669"/>
    <property type="project" value="TreeGrafter"/>
</dbReference>
<dbReference type="GO" id="GO:0030388">
    <property type="term" value="P:fructose 1,6-bisphosphate metabolic process"/>
    <property type="evidence" value="ECO:0007669"/>
    <property type="project" value="TreeGrafter"/>
</dbReference>
<dbReference type="GO" id="GO:0042132">
    <property type="term" value="F:fructose 1,6-bisphosphate 1-phosphatase activity"/>
    <property type="evidence" value="ECO:0007669"/>
    <property type="project" value="UniProtKB-EC"/>
</dbReference>
<evidence type="ECO:0000256" key="7">
    <source>
        <dbReference type="ARBA" id="ARBA00022801"/>
    </source>
</evidence>
<name>A0A4Q8AN47_9MICO</name>
<dbReference type="InterPro" id="IPR004464">
    <property type="entry name" value="FBPase_class-2/SBPase"/>
</dbReference>
<evidence type="ECO:0000256" key="11">
    <source>
        <dbReference type="PIRSR" id="PIRSR004532-1"/>
    </source>
</evidence>
<comment type="pathway">
    <text evidence="2">Carbohydrate biosynthesis; gluconeogenesis.</text>
</comment>
<evidence type="ECO:0000256" key="1">
    <source>
        <dbReference type="ARBA" id="ARBA00001273"/>
    </source>
</evidence>
<comment type="cofactor">
    <cofactor evidence="11">
        <name>Mn(2+)</name>
        <dbReference type="ChEBI" id="CHEBI:29035"/>
    </cofactor>
</comment>
<dbReference type="Gene3D" id="3.40.190.90">
    <property type="match status" value="1"/>
</dbReference>
<evidence type="ECO:0000313" key="12">
    <source>
        <dbReference type="EMBL" id="RZU66007.1"/>
    </source>
</evidence>
<evidence type="ECO:0000256" key="3">
    <source>
        <dbReference type="ARBA" id="ARBA00008989"/>
    </source>
</evidence>
<dbReference type="PANTHER" id="PTHR30447:SF0">
    <property type="entry name" value="FRUCTOSE-1,6-BISPHOSPHATASE 1 CLASS 2-RELATED"/>
    <property type="match status" value="1"/>
</dbReference>
<accession>A0A4Q8AN47</accession>
<dbReference type="PIRSF" id="PIRSF004532">
    <property type="entry name" value="GlpX"/>
    <property type="match status" value="1"/>
</dbReference>
<dbReference type="EC" id="3.1.3.11" evidence="4"/>
<feature type="binding site" evidence="11">
    <location>
        <position position="102"/>
    </location>
    <ligand>
        <name>Mn(2+)</name>
        <dbReference type="ChEBI" id="CHEBI:29035"/>
        <label>2</label>
    </ligand>
</feature>